<evidence type="ECO:0008006" key="2">
    <source>
        <dbReference type="Google" id="ProtNLM"/>
    </source>
</evidence>
<dbReference type="NCBIfam" id="TIGR01549">
    <property type="entry name" value="HAD-SF-IA-v1"/>
    <property type="match status" value="1"/>
</dbReference>
<dbReference type="AlphaFoldDB" id="A0A382SYR2"/>
<dbReference type="SUPFAM" id="SSF56784">
    <property type="entry name" value="HAD-like"/>
    <property type="match status" value="1"/>
</dbReference>
<dbReference type="EMBL" id="UINC01132653">
    <property type="protein sequence ID" value="SVD15100.1"/>
    <property type="molecule type" value="Genomic_DNA"/>
</dbReference>
<sequence>DLVDATFAELTTTLPSQSFFDKIYRDFGTPKPWRIFDDVLPTIEVLRKCGTRLAVISNWDDRLCPLLESLELVREFEVILVSAEVGHTKPAPEIFQAAAVALQLPPAQILHVGDSENEDHHGAQAAGLQSRWVCRDSAEPIGLSIPSLTDLL</sequence>
<name>A0A382SYR2_9ZZZZ</name>
<dbReference type="InterPro" id="IPR023214">
    <property type="entry name" value="HAD_sf"/>
</dbReference>
<organism evidence="1">
    <name type="scientific">marine metagenome</name>
    <dbReference type="NCBI Taxonomy" id="408172"/>
    <lineage>
        <taxon>unclassified sequences</taxon>
        <taxon>metagenomes</taxon>
        <taxon>ecological metagenomes</taxon>
    </lineage>
</organism>
<dbReference type="PANTHER" id="PTHR46649">
    <property type="match status" value="1"/>
</dbReference>
<dbReference type="InterPro" id="IPR006439">
    <property type="entry name" value="HAD-SF_hydro_IA"/>
</dbReference>
<evidence type="ECO:0000313" key="1">
    <source>
        <dbReference type="EMBL" id="SVD15100.1"/>
    </source>
</evidence>
<dbReference type="Pfam" id="PF00702">
    <property type="entry name" value="Hydrolase"/>
    <property type="match status" value="1"/>
</dbReference>
<accession>A0A382SYR2</accession>
<dbReference type="InterPro" id="IPR036412">
    <property type="entry name" value="HAD-like_sf"/>
</dbReference>
<feature type="non-terminal residue" evidence="1">
    <location>
        <position position="1"/>
    </location>
</feature>
<protein>
    <recommendedName>
        <fullName evidence="2">HAD family hydrolase</fullName>
    </recommendedName>
</protein>
<dbReference type="PRINTS" id="PR00413">
    <property type="entry name" value="HADHALOGNASE"/>
</dbReference>
<gene>
    <name evidence="1" type="ORF">METZ01_LOCUS367954</name>
</gene>
<reference evidence="1" key="1">
    <citation type="submission" date="2018-05" db="EMBL/GenBank/DDBJ databases">
        <authorList>
            <person name="Lanie J.A."/>
            <person name="Ng W.-L."/>
            <person name="Kazmierczak K.M."/>
            <person name="Andrzejewski T.M."/>
            <person name="Davidsen T.M."/>
            <person name="Wayne K.J."/>
            <person name="Tettelin H."/>
            <person name="Glass J.I."/>
            <person name="Rusch D."/>
            <person name="Podicherti R."/>
            <person name="Tsui H.-C.T."/>
            <person name="Winkler M.E."/>
        </authorList>
    </citation>
    <scope>NUCLEOTIDE SEQUENCE</scope>
</reference>
<dbReference type="Gene3D" id="3.40.50.1000">
    <property type="entry name" value="HAD superfamily/HAD-like"/>
    <property type="match status" value="1"/>
</dbReference>
<dbReference type="PANTHER" id="PTHR46649:SF5">
    <property type="entry name" value="F14L17.7 PROTEIN"/>
    <property type="match status" value="1"/>
</dbReference>
<dbReference type="NCBIfam" id="TIGR01509">
    <property type="entry name" value="HAD-SF-IA-v3"/>
    <property type="match status" value="1"/>
</dbReference>
<proteinExistence type="predicted"/>